<organism evidence="2 3">
    <name type="scientific">Erythranthe guttata</name>
    <name type="common">Yellow monkey flower</name>
    <name type="synonym">Mimulus guttatus</name>
    <dbReference type="NCBI Taxonomy" id="4155"/>
    <lineage>
        <taxon>Eukaryota</taxon>
        <taxon>Viridiplantae</taxon>
        <taxon>Streptophyta</taxon>
        <taxon>Embryophyta</taxon>
        <taxon>Tracheophyta</taxon>
        <taxon>Spermatophyta</taxon>
        <taxon>Magnoliopsida</taxon>
        <taxon>eudicotyledons</taxon>
        <taxon>Gunneridae</taxon>
        <taxon>Pentapetalae</taxon>
        <taxon>asterids</taxon>
        <taxon>lamiids</taxon>
        <taxon>Lamiales</taxon>
        <taxon>Phrymaceae</taxon>
        <taxon>Erythranthe</taxon>
    </lineage>
</organism>
<evidence type="ECO:0000256" key="1">
    <source>
        <dbReference type="SAM" id="MobiDB-lite"/>
    </source>
</evidence>
<accession>A0A022S2J7</accession>
<protein>
    <submittedName>
        <fullName evidence="2">Uncharacterized protein</fullName>
    </submittedName>
</protein>
<dbReference type="Proteomes" id="UP000030748">
    <property type="component" value="Unassembled WGS sequence"/>
</dbReference>
<reference evidence="2 3" key="1">
    <citation type="journal article" date="2013" name="Proc. Natl. Acad. Sci. U.S.A.">
        <title>Fine-scale variation in meiotic recombination in Mimulus inferred from population shotgun sequencing.</title>
        <authorList>
            <person name="Hellsten U."/>
            <person name="Wright K.M."/>
            <person name="Jenkins J."/>
            <person name="Shu S."/>
            <person name="Yuan Y."/>
            <person name="Wessler S.R."/>
            <person name="Schmutz J."/>
            <person name="Willis J.H."/>
            <person name="Rokhsar D.S."/>
        </authorList>
    </citation>
    <scope>NUCLEOTIDE SEQUENCE [LARGE SCALE GENOMIC DNA]</scope>
    <source>
        <strain evidence="3">cv. DUN x IM62</strain>
    </source>
</reference>
<feature type="compositionally biased region" description="Low complexity" evidence="1">
    <location>
        <begin position="382"/>
        <end position="399"/>
    </location>
</feature>
<feature type="region of interest" description="Disordered" evidence="1">
    <location>
        <begin position="166"/>
        <end position="236"/>
    </location>
</feature>
<feature type="compositionally biased region" description="Polar residues" evidence="1">
    <location>
        <begin position="181"/>
        <end position="192"/>
    </location>
</feature>
<evidence type="ECO:0000313" key="2">
    <source>
        <dbReference type="EMBL" id="EYU46579.1"/>
    </source>
</evidence>
<dbReference type="InterPro" id="IPR039317">
    <property type="entry name" value="TIC"/>
</dbReference>
<dbReference type="PANTHER" id="PTHR34798:SF2">
    <property type="entry name" value="PROTEIN TIME FOR COFFEE"/>
    <property type="match status" value="1"/>
</dbReference>
<proteinExistence type="predicted"/>
<feature type="region of interest" description="Disordered" evidence="1">
    <location>
        <begin position="379"/>
        <end position="457"/>
    </location>
</feature>
<evidence type="ECO:0000313" key="3">
    <source>
        <dbReference type="Proteomes" id="UP000030748"/>
    </source>
</evidence>
<keyword evidence="3" id="KW-1185">Reference proteome</keyword>
<sequence length="457" mass="48428">MQIYASHHASSFANRWKCQIFDDNADGSRIDKISDAAAAFNATANGKSIFQQANNFSHGSGLIFPNGQRQTTMTSAANSSVPASAVGNESLPSNSAGRLSVNLPLHGAPGSASFNQPTFPSMEASPYMAMLQNNSFPNLPSFRGVHPNMPFFNSSLYSSPAFNVTQNQQQPPLSLPHAPVQSASIFGGSSSHKQPKGNHQHTSTKTSDDKFPYSSQPDKLTSRKSGGSSVPDGLVSQSVECNNNGQTYAFPVQAMNFGVMPPANNKQHGDPSQHGSKGVMNMVPQAFALSFGSNASTTAALSFSSMMHNSAMIISARSTMPKSQQHQMQQQLAGGGASAYQVKAMNPVFTSSTQTGNPNFASKWENYSHNNTALSNIPQLKSSQSSHNPVSPSANSSVSKNTNTGGSSQRSMSTVSKSTQETEVPPNGPAQKLSPACRRNVTPILGTCPNQLSELKY</sequence>
<dbReference type="STRING" id="4155.A0A022S2J7"/>
<gene>
    <name evidence="2" type="ORF">MIMGU_mgv1a006106mg</name>
</gene>
<feature type="compositionally biased region" description="Polar residues" evidence="1">
    <location>
        <begin position="400"/>
        <end position="422"/>
    </location>
</feature>
<feature type="compositionally biased region" description="Polar residues" evidence="1">
    <location>
        <begin position="213"/>
        <end position="228"/>
    </location>
</feature>
<dbReference type="EMBL" id="KI630171">
    <property type="protein sequence ID" value="EYU46579.1"/>
    <property type="molecule type" value="Genomic_DNA"/>
</dbReference>
<dbReference type="GO" id="GO:0042752">
    <property type="term" value="P:regulation of circadian rhythm"/>
    <property type="evidence" value="ECO:0007669"/>
    <property type="project" value="InterPro"/>
</dbReference>
<name>A0A022S2J7_ERYGU</name>
<dbReference type="PANTHER" id="PTHR34798">
    <property type="entry name" value="PROTEIN TIME FOR COFFEE"/>
    <property type="match status" value="1"/>
</dbReference>
<feature type="compositionally biased region" description="Polar residues" evidence="1">
    <location>
        <begin position="448"/>
        <end position="457"/>
    </location>
</feature>
<dbReference type="AlphaFoldDB" id="A0A022S2J7"/>